<protein>
    <recommendedName>
        <fullName evidence="3">Natural product</fullName>
    </recommendedName>
</protein>
<evidence type="ECO:0008006" key="3">
    <source>
        <dbReference type="Google" id="ProtNLM"/>
    </source>
</evidence>
<dbReference type="EMBL" id="FPJE01000018">
    <property type="protein sequence ID" value="SFW66210.1"/>
    <property type="molecule type" value="Genomic_DNA"/>
</dbReference>
<dbReference type="AlphaFoldDB" id="A0A1K1R1W8"/>
<keyword evidence="2" id="KW-1185">Reference proteome</keyword>
<dbReference type="Proteomes" id="UP000182248">
    <property type="component" value="Unassembled WGS sequence"/>
</dbReference>
<evidence type="ECO:0000313" key="1">
    <source>
        <dbReference type="EMBL" id="SFW66210.1"/>
    </source>
</evidence>
<sequence>MKKLKLKALNLNAEELLTRAQMKAILGGSNGSGGNGGSGGFNCSVPGQKCTSDSECGGNCPKCVKIPQQDYSICATS</sequence>
<name>A0A1K1R1W8_9FLAO</name>
<proteinExistence type="predicted"/>
<evidence type="ECO:0000313" key="2">
    <source>
        <dbReference type="Proteomes" id="UP000182248"/>
    </source>
</evidence>
<organism evidence="1 2">
    <name type="scientific">Sinomicrobium oceani</name>
    <dbReference type="NCBI Taxonomy" id="1150368"/>
    <lineage>
        <taxon>Bacteria</taxon>
        <taxon>Pseudomonadati</taxon>
        <taxon>Bacteroidota</taxon>
        <taxon>Flavobacteriia</taxon>
        <taxon>Flavobacteriales</taxon>
        <taxon>Flavobacteriaceae</taxon>
        <taxon>Sinomicrobium</taxon>
    </lineage>
</organism>
<reference evidence="1 2" key="1">
    <citation type="submission" date="2016-11" db="EMBL/GenBank/DDBJ databases">
        <authorList>
            <person name="Jaros S."/>
            <person name="Januszkiewicz K."/>
            <person name="Wedrychowicz H."/>
        </authorList>
    </citation>
    <scope>NUCLEOTIDE SEQUENCE [LARGE SCALE GENOMIC DNA]</scope>
    <source>
        <strain evidence="1 2">CGMCC 1.12145</strain>
    </source>
</reference>
<accession>A0A1K1R1W8</accession>
<gene>
    <name evidence="1" type="ORF">SAMN02927921_03096</name>
</gene>
<dbReference type="STRING" id="1150368.SAMN02927921_03096"/>
<dbReference type="RefSeq" id="WP_072318292.1">
    <property type="nucleotide sequence ID" value="NZ_FPJE01000018.1"/>
</dbReference>